<keyword evidence="6" id="KW-0503">Monooxygenase</keyword>
<dbReference type="Proteomes" id="UP001515500">
    <property type="component" value="Chromosome 11"/>
</dbReference>
<dbReference type="InterPro" id="IPR036396">
    <property type="entry name" value="Cyt_P450_sf"/>
</dbReference>
<evidence type="ECO:0000256" key="4">
    <source>
        <dbReference type="ARBA" id="ARBA00023002"/>
    </source>
</evidence>
<dbReference type="GO" id="GO:0004497">
    <property type="term" value="F:monooxygenase activity"/>
    <property type="evidence" value="ECO:0007669"/>
    <property type="project" value="UniProtKB-KW"/>
</dbReference>
<reference evidence="8" key="1">
    <citation type="submission" date="2025-08" db="UniProtKB">
        <authorList>
            <consortium name="RefSeq"/>
        </authorList>
    </citation>
    <scope>IDENTIFICATION</scope>
</reference>
<evidence type="ECO:0000256" key="5">
    <source>
        <dbReference type="ARBA" id="ARBA00023004"/>
    </source>
</evidence>
<dbReference type="AlphaFoldDB" id="A0AB40C3G7"/>
<dbReference type="GeneID" id="120271692"/>
<protein>
    <submittedName>
        <fullName evidence="8">Cytochrome P450 Tp4149-like</fullName>
    </submittedName>
</protein>
<organism evidence="7 8">
    <name type="scientific">Dioscorea cayennensis subsp. rotundata</name>
    <name type="common">White Guinea yam</name>
    <name type="synonym">Dioscorea rotundata</name>
    <dbReference type="NCBI Taxonomy" id="55577"/>
    <lineage>
        <taxon>Eukaryota</taxon>
        <taxon>Viridiplantae</taxon>
        <taxon>Streptophyta</taxon>
        <taxon>Embryophyta</taxon>
        <taxon>Tracheophyta</taxon>
        <taxon>Spermatophyta</taxon>
        <taxon>Magnoliopsida</taxon>
        <taxon>Liliopsida</taxon>
        <taxon>Dioscoreales</taxon>
        <taxon>Dioscoreaceae</taxon>
        <taxon>Dioscorea</taxon>
    </lineage>
</organism>
<gene>
    <name evidence="8" type="primary">LOC120271692</name>
</gene>
<dbReference type="GO" id="GO:0016705">
    <property type="term" value="F:oxidoreductase activity, acting on paired donors, with incorporation or reduction of molecular oxygen"/>
    <property type="evidence" value="ECO:0007669"/>
    <property type="project" value="InterPro"/>
</dbReference>
<dbReference type="SUPFAM" id="SSF48264">
    <property type="entry name" value="Cytochrome P450"/>
    <property type="match status" value="1"/>
</dbReference>
<keyword evidence="5" id="KW-0408">Iron</keyword>
<keyword evidence="7" id="KW-1185">Reference proteome</keyword>
<evidence type="ECO:0000256" key="3">
    <source>
        <dbReference type="ARBA" id="ARBA00022723"/>
    </source>
</evidence>
<keyword evidence="3" id="KW-0479">Metal-binding</keyword>
<dbReference type="PANTHER" id="PTHR47953:SF5">
    <property type="entry name" value="CYTOCHROME P450 71AV8-LIKE"/>
    <property type="match status" value="1"/>
</dbReference>
<evidence type="ECO:0000313" key="7">
    <source>
        <dbReference type="Proteomes" id="UP001515500"/>
    </source>
</evidence>
<dbReference type="InterPro" id="IPR001128">
    <property type="entry name" value="Cyt_P450"/>
</dbReference>
<evidence type="ECO:0000256" key="1">
    <source>
        <dbReference type="ARBA" id="ARBA00010617"/>
    </source>
</evidence>
<evidence type="ECO:0000256" key="2">
    <source>
        <dbReference type="ARBA" id="ARBA00022617"/>
    </source>
</evidence>
<dbReference type="GO" id="GO:0005506">
    <property type="term" value="F:iron ion binding"/>
    <property type="evidence" value="ECO:0007669"/>
    <property type="project" value="InterPro"/>
</dbReference>
<comment type="similarity">
    <text evidence="1">Belongs to the cytochrome P450 family.</text>
</comment>
<dbReference type="PANTHER" id="PTHR47953">
    <property type="entry name" value="OS08G0105600 PROTEIN"/>
    <property type="match status" value="1"/>
</dbReference>
<dbReference type="InterPro" id="IPR052306">
    <property type="entry name" value="CYP450_71D"/>
</dbReference>
<dbReference type="Pfam" id="PF00067">
    <property type="entry name" value="p450"/>
    <property type="match status" value="1"/>
</dbReference>
<accession>A0AB40C3G7</accession>
<evidence type="ECO:0000313" key="8">
    <source>
        <dbReference type="RefSeq" id="XP_039134305.1"/>
    </source>
</evidence>
<proteinExistence type="inferred from homology"/>
<dbReference type="RefSeq" id="XP_039134305.1">
    <property type="nucleotide sequence ID" value="XM_039278371.1"/>
</dbReference>
<name>A0AB40C3G7_DIOCR</name>
<keyword evidence="2" id="KW-0349">Heme</keyword>
<keyword evidence="4" id="KW-0560">Oxidoreductase</keyword>
<sequence length="83" mass="9473">MIVEDEMRDWKGKSEGEGETFIHGLISLIDKDQRKEFTFSKENIKAIIKDVMGAGTESVSVVMDWIMAELLKKPPTNWTSLKN</sequence>
<evidence type="ECO:0000256" key="6">
    <source>
        <dbReference type="ARBA" id="ARBA00023033"/>
    </source>
</evidence>
<dbReference type="GO" id="GO:0020037">
    <property type="term" value="F:heme binding"/>
    <property type="evidence" value="ECO:0007669"/>
    <property type="project" value="InterPro"/>
</dbReference>
<dbReference type="Gene3D" id="1.10.630.10">
    <property type="entry name" value="Cytochrome P450"/>
    <property type="match status" value="1"/>
</dbReference>